<dbReference type="SMART" id="SM00184">
    <property type="entry name" value="RING"/>
    <property type="match status" value="1"/>
</dbReference>
<keyword evidence="2 4" id="KW-0863">Zinc-finger</keyword>
<dbReference type="PROSITE" id="PS00518">
    <property type="entry name" value="ZF_RING_1"/>
    <property type="match status" value="1"/>
</dbReference>
<evidence type="ECO:0000256" key="4">
    <source>
        <dbReference type="PROSITE-ProRule" id="PRU00175"/>
    </source>
</evidence>
<evidence type="ECO:0000259" key="5">
    <source>
        <dbReference type="PROSITE" id="PS50089"/>
    </source>
</evidence>
<keyword evidence="3" id="KW-0862">Zinc</keyword>
<dbReference type="GO" id="GO:0008270">
    <property type="term" value="F:zinc ion binding"/>
    <property type="evidence" value="ECO:0007669"/>
    <property type="project" value="UniProtKB-KW"/>
</dbReference>
<dbReference type="PANTHER" id="PTHR15898:SF13">
    <property type="entry name" value="BIFUNCTIONAL APOPTOSIS REGULATOR"/>
    <property type="match status" value="1"/>
</dbReference>
<keyword evidence="1" id="KW-0479">Metal-binding</keyword>
<dbReference type="PROSITE" id="PS50089">
    <property type="entry name" value="ZF_RING_2"/>
    <property type="match status" value="1"/>
</dbReference>
<evidence type="ECO:0000256" key="3">
    <source>
        <dbReference type="ARBA" id="ARBA00022833"/>
    </source>
</evidence>
<sequence length="170" mass="18193">MATTPDHELISEDDLCPICHLLLFSPVKTSCAHLLCQTCMSHWATASTTTTPSLYHPSFSASSLDLDLRAFDPSYDLASSLEAHCPMCRTPTIALPHPSLAAALETKYPLTYAQRRAEDAQNNDAAASDSETVVILLGNRHAVVGGDDNTANKHDWTFFAACAGAKGCAV</sequence>
<evidence type="ECO:0000313" key="6">
    <source>
        <dbReference type="EMBL" id="KAK3201537.1"/>
    </source>
</evidence>
<dbReference type="AlphaFoldDB" id="A0AAN6LPA4"/>
<dbReference type="Gene3D" id="3.30.40.10">
    <property type="entry name" value="Zinc/RING finger domain, C3HC4 (zinc finger)"/>
    <property type="match status" value="1"/>
</dbReference>
<dbReference type="GO" id="GO:0043161">
    <property type="term" value="P:proteasome-mediated ubiquitin-dependent protein catabolic process"/>
    <property type="evidence" value="ECO:0007669"/>
    <property type="project" value="TreeGrafter"/>
</dbReference>
<dbReference type="GO" id="GO:0061630">
    <property type="term" value="F:ubiquitin protein ligase activity"/>
    <property type="evidence" value="ECO:0007669"/>
    <property type="project" value="TreeGrafter"/>
</dbReference>
<feature type="domain" description="RING-type" evidence="5">
    <location>
        <begin position="16"/>
        <end position="89"/>
    </location>
</feature>
<protein>
    <recommendedName>
        <fullName evidence="5">RING-type domain-containing protein</fullName>
    </recommendedName>
</protein>
<keyword evidence="7" id="KW-1185">Reference proteome</keyword>
<reference evidence="6 7" key="1">
    <citation type="submission" date="2021-02" db="EMBL/GenBank/DDBJ databases">
        <title>Genome assembly of Pseudopithomyces chartarum.</title>
        <authorList>
            <person name="Jauregui R."/>
            <person name="Singh J."/>
            <person name="Voisey C."/>
        </authorList>
    </citation>
    <scope>NUCLEOTIDE SEQUENCE [LARGE SCALE GENOMIC DNA]</scope>
    <source>
        <strain evidence="6 7">AGR01</strain>
    </source>
</reference>
<dbReference type="InterPro" id="IPR017907">
    <property type="entry name" value="Znf_RING_CS"/>
</dbReference>
<dbReference type="InterPro" id="IPR001841">
    <property type="entry name" value="Znf_RING"/>
</dbReference>
<dbReference type="Proteomes" id="UP001280581">
    <property type="component" value="Unassembled WGS sequence"/>
</dbReference>
<evidence type="ECO:0000313" key="7">
    <source>
        <dbReference type="Proteomes" id="UP001280581"/>
    </source>
</evidence>
<evidence type="ECO:0000256" key="1">
    <source>
        <dbReference type="ARBA" id="ARBA00022723"/>
    </source>
</evidence>
<evidence type="ECO:0000256" key="2">
    <source>
        <dbReference type="ARBA" id="ARBA00022771"/>
    </source>
</evidence>
<dbReference type="PANTHER" id="PTHR15898">
    <property type="entry name" value="BIFUNCTIONAL APOPTOSIS REGULATOR"/>
    <property type="match status" value="1"/>
</dbReference>
<dbReference type="EMBL" id="WVTA01000016">
    <property type="protein sequence ID" value="KAK3201537.1"/>
    <property type="molecule type" value="Genomic_DNA"/>
</dbReference>
<name>A0AAN6LPA4_9PLEO</name>
<organism evidence="6 7">
    <name type="scientific">Pseudopithomyces chartarum</name>
    <dbReference type="NCBI Taxonomy" id="1892770"/>
    <lineage>
        <taxon>Eukaryota</taxon>
        <taxon>Fungi</taxon>
        <taxon>Dikarya</taxon>
        <taxon>Ascomycota</taxon>
        <taxon>Pezizomycotina</taxon>
        <taxon>Dothideomycetes</taxon>
        <taxon>Pleosporomycetidae</taxon>
        <taxon>Pleosporales</taxon>
        <taxon>Massarineae</taxon>
        <taxon>Didymosphaeriaceae</taxon>
        <taxon>Pseudopithomyces</taxon>
    </lineage>
</organism>
<gene>
    <name evidence="6" type="ORF">GRF29_185g1265813</name>
</gene>
<proteinExistence type="predicted"/>
<dbReference type="InterPro" id="IPR013083">
    <property type="entry name" value="Znf_RING/FYVE/PHD"/>
</dbReference>
<dbReference type="SUPFAM" id="SSF57850">
    <property type="entry name" value="RING/U-box"/>
    <property type="match status" value="1"/>
</dbReference>
<accession>A0AAN6LPA4</accession>
<comment type="caution">
    <text evidence="6">The sequence shown here is derived from an EMBL/GenBank/DDBJ whole genome shotgun (WGS) entry which is preliminary data.</text>
</comment>